<dbReference type="PANTHER" id="PTHR43289">
    <property type="entry name" value="MITOGEN-ACTIVATED PROTEIN KINASE KINASE KINASE 20-RELATED"/>
    <property type="match status" value="1"/>
</dbReference>
<evidence type="ECO:0000313" key="9">
    <source>
        <dbReference type="EMBL" id="MFC4104843.1"/>
    </source>
</evidence>
<evidence type="ECO:0000256" key="5">
    <source>
        <dbReference type="ARBA" id="ARBA00022777"/>
    </source>
</evidence>
<dbReference type="PANTHER" id="PTHR43289:SF6">
    <property type="entry name" value="SERINE_THREONINE-PROTEIN KINASE NEKL-3"/>
    <property type="match status" value="1"/>
</dbReference>
<organism evidence="9 10">
    <name type="scientific">Micromonospora zhanjiangensis</name>
    <dbReference type="NCBI Taxonomy" id="1522057"/>
    <lineage>
        <taxon>Bacteria</taxon>
        <taxon>Bacillati</taxon>
        <taxon>Actinomycetota</taxon>
        <taxon>Actinomycetes</taxon>
        <taxon>Micromonosporales</taxon>
        <taxon>Micromonosporaceae</taxon>
        <taxon>Micromonospora</taxon>
    </lineage>
</organism>
<feature type="compositionally biased region" description="Low complexity" evidence="7">
    <location>
        <begin position="303"/>
        <end position="317"/>
    </location>
</feature>
<dbReference type="SMART" id="SM00220">
    <property type="entry name" value="S_TKc"/>
    <property type="match status" value="1"/>
</dbReference>
<feature type="compositionally biased region" description="Polar residues" evidence="7">
    <location>
        <begin position="396"/>
        <end position="408"/>
    </location>
</feature>
<dbReference type="InterPro" id="IPR000719">
    <property type="entry name" value="Prot_kinase_dom"/>
</dbReference>
<evidence type="ECO:0000256" key="7">
    <source>
        <dbReference type="SAM" id="MobiDB-lite"/>
    </source>
</evidence>
<evidence type="ECO:0000256" key="2">
    <source>
        <dbReference type="ARBA" id="ARBA00022527"/>
    </source>
</evidence>
<dbReference type="SUPFAM" id="SSF56112">
    <property type="entry name" value="Protein kinase-like (PK-like)"/>
    <property type="match status" value="1"/>
</dbReference>
<dbReference type="Gene3D" id="3.30.200.20">
    <property type="entry name" value="Phosphorylase Kinase, domain 1"/>
    <property type="match status" value="1"/>
</dbReference>
<dbReference type="InterPro" id="IPR008271">
    <property type="entry name" value="Ser/Thr_kinase_AS"/>
</dbReference>
<protein>
    <recommendedName>
        <fullName evidence="1">non-specific serine/threonine protein kinase</fullName>
        <ecNumber evidence="1">2.7.11.1</ecNumber>
    </recommendedName>
</protein>
<dbReference type="GO" id="GO:0016301">
    <property type="term" value="F:kinase activity"/>
    <property type="evidence" value="ECO:0007669"/>
    <property type="project" value="UniProtKB-KW"/>
</dbReference>
<feature type="domain" description="Protein kinase" evidence="8">
    <location>
        <begin position="12"/>
        <end position="271"/>
    </location>
</feature>
<evidence type="ECO:0000256" key="3">
    <source>
        <dbReference type="ARBA" id="ARBA00022679"/>
    </source>
</evidence>
<dbReference type="Gene3D" id="1.10.510.10">
    <property type="entry name" value="Transferase(Phosphotransferase) domain 1"/>
    <property type="match status" value="1"/>
</dbReference>
<evidence type="ECO:0000256" key="4">
    <source>
        <dbReference type="ARBA" id="ARBA00022741"/>
    </source>
</evidence>
<comment type="caution">
    <text evidence="9">The sequence shown here is derived from an EMBL/GenBank/DDBJ whole genome shotgun (WGS) entry which is preliminary data.</text>
</comment>
<evidence type="ECO:0000256" key="1">
    <source>
        <dbReference type="ARBA" id="ARBA00012513"/>
    </source>
</evidence>
<reference evidence="10" key="1">
    <citation type="journal article" date="2019" name="Int. J. Syst. Evol. Microbiol.">
        <title>The Global Catalogue of Microorganisms (GCM) 10K type strain sequencing project: providing services to taxonomists for standard genome sequencing and annotation.</title>
        <authorList>
            <consortium name="The Broad Institute Genomics Platform"/>
            <consortium name="The Broad Institute Genome Sequencing Center for Infectious Disease"/>
            <person name="Wu L."/>
            <person name="Ma J."/>
        </authorList>
    </citation>
    <scope>NUCLEOTIDE SEQUENCE [LARGE SCALE GENOMIC DNA]</scope>
    <source>
        <strain evidence="10">2902at01</strain>
    </source>
</reference>
<gene>
    <name evidence="9" type="ORF">ACFOX0_02675</name>
</gene>
<evidence type="ECO:0000256" key="6">
    <source>
        <dbReference type="ARBA" id="ARBA00022840"/>
    </source>
</evidence>
<evidence type="ECO:0000313" key="10">
    <source>
        <dbReference type="Proteomes" id="UP001595868"/>
    </source>
</evidence>
<dbReference type="PROSITE" id="PS00108">
    <property type="entry name" value="PROTEIN_KINASE_ST"/>
    <property type="match status" value="1"/>
</dbReference>
<dbReference type="CDD" id="cd14014">
    <property type="entry name" value="STKc_PknB_like"/>
    <property type="match status" value="1"/>
</dbReference>
<keyword evidence="10" id="KW-1185">Reference proteome</keyword>
<dbReference type="RefSeq" id="WP_377541767.1">
    <property type="nucleotide sequence ID" value="NZ_JBHSBN010000001.1"/>
</dbReference>
<dbReference type="PROSITE" id="PS50011">
    <property type="entry name" value="PROTEIN_KINASE_DOM"/>
    <property type="match status" value="1"/>
</dbReference>
<dbReference type="EC" id="2.7.11.1" evidence="1"/>
<sequence length="549" mass="55589">MLAPEVVLGDRYRLDERIAIGGMGDVWSGTDVLLNRRVAVKVLLPVLVSDQQFITRFRTEARTMAAMRNPGIVQIYDYGENVPVAGGRVDYLVMEFIEGASLGTWLGTVGRLGVAETLSVVGQAARALQVAHEAGVVHRDVKPGNLLVQPNGTVVLVDFGVARTAGGPSLTAADIVLGSASYIAPEQALGRPVSAATDVYALGVVAYCCLAGRPPFLGDDPLTVVNQHLHDAPPPLPPDIPAAVAELVTRALAKDPAARYPSAAAFADAADRAQGVWPATPQAGSTVPLAVVGATPYPGPPVSAANPAATGNAGPAPAGSPHPVPAGAGQPARPDDRRRRRTALAGVTGTALIGLVALFAVLVPRLSADPSAGPGQPTTGPSAEANGAGSGGDSGTIASATPGRSTRPTGKPTPTATSARTPTPTPKTPGPTFATERNPYGPVQVCGTGFTVIDSAPLTGADGAPHGTVYLLRDAGTKADCVVALKSTGVGRKTAVTAYLEVRGKQRGTDSGSFEFYAGPVRATAGASCVKWGGSAGGAAYDSPFEHCG</sequence>
<evidence type="ECO:0000259" key="8">
    <source>
        <dbReference type="PROSITE" id="PS50011"/>
    </source>
</evidence>
<proteinExistence type="predicted"/>
<name>A0ABV8KFI6_9ACTN</name>
<feature type="compositionally biased region" description="Low complexity" evidence="7">
    <location>
        <begin position="412"/>
        <end position="422"/>
    </location>
</feature>
<feature type="region of interest" description="Disordered" evidence="7">
    <location>
        <begin position="303"/>
        <end position="340"/>
    </location>
</feature>
<keyword evidence="3" id="KW-0808">Transferase</keyword>
<keyword evidence="4" id="KW-0547">Nucleotide-binding</keyword>
<keyword evidence="2" id="KW-0723">Serine/threonine-protein kinase</keyword>
<keyword evidence="6" id="KW-0067">ATP-binding</keyword>
<dbReference type="Proteomes" id="UP001595868">
    <property type="component" value="Unassembled WGS sequence"/>
</dbReference>
<dbReference type="InterPro" id="IPR011009">
    <property type="entry name" value="Kinase-like_dom_sf"/>
</dbReference>
<feature type="region of interest" description="Disordered" evidence="7">
    <location>
        <begin position="370"/>
        <end position="440"/>
    </location>
</feature>
<dbReference type="EMBL" id="JBHSBN010000001">
    <property type="protein sequence ID" value="MFC4104843.1"/>
    <property type="molecule type" value="Genomic_DNA"/>
</dbReference>
<dbReference type="Pfam" id="PF00069">
    <property type="entry name" value="Pkinase"/>
    <property type="match status" value="1"/>
</dbReference>
<keyword evidence="5 9" id="KW-0418">Kinase</keyword>
<accession>A0ABV8KFI6</accession>